<evidence type="ECO:0000256" key="2">
    <source>
        <dbReference type="SAM" id="MobiDB-lite"/>
    </source>
</evidence>
<evidence type="ECO:0000313" key="3">
    <source>
        <dbReference type="EMBL" id="CAK0839401.1"/>
    </source>
</evidence>
<keyword evidence="4" id="KW-1185">Reference proteome</keyword>
<sequence length="351" mass="35541">MVMLKLLAVNGHSKSDVIEVDSAASGADLLAAIKAKLGWTFTAANYQNEGRARGEPLPLDQPLGDTLKDGATVTAKRDRGARPPAATPARRAAAAPASEGGKPRSRSRSPKSSAPDGGSTRESGAASAAAPAAAAQQAPPRAAAGAPRAAAPRVAAAPPAAAPGVAGGERGAGVGRLREELAQARRKAAAAAAALGVRDRELATVRAELAQARQEAADADAACSKVETRCAGLTTEVARLQGEGEALRGQLSYWRTMYHGGPHVDGVDYPGKKELALQEQVALHAKISALREKNAKLLQENSGPKLTAQACYSCSGRKEQDLARGRGGGGKGRGKHGSAASNAGGAPSCGR</sequence>
<feature type="compositionally biased region" description="Low complexity" evidence="2">
    <location>
        <begin position="82"/>
        <end position="97"/>
    </location>
</feature>
<evidence type="ECO:0000256" key="1">
    <source>
        <dbReference type="SAM" id="Coils"/>
    </source>
</evidence>
<accession>A0ABN9T391</accession>
<organism evidence="3 4">
    <name type="scientific">Prorocentrum cordatum</name>
    <dbReference type="NCBI Taxonomy" id="2364126"/>
    <lineage>
        <taxon>Eukaryota</taxon>
        <taxon>Sar</taxon>
        <taxon>Alveolata</taxon>
        <taxon>Dinophyceae</taxon>
        <taxon>Prorocentrales</taxon>
        <taxon>Prorocentraceae</taxon>
        <taxon>Prorocentrum</taxon>
    </lineage>
</organism>
<dbReference type="Proteomes" id="UP001189429">
    <property type="component" value="Unassembled WGS sequence"/>
</dbReference>
<evidence type="ECO:0000313" key="4">
    <source>
        <dbReference type="Proteomes" id="UP001189429"/>
    </source>
</evidence>
<comment type="caution">
    <text evidence="3">The sequence shown here is derived from an EMBL/GenBank/DDBJ whole genome shotgun (WGS) entry which is preliminary data.</text>
</comment>
<evidence type="ECO:0008006" key="5">
    <source>
        <dbReference type="Google" id="ProtNLM"/>
    </source>
</evidence>
<gene>
    <name evidence="3" type="ORF">PCOR1329_LOCUS35079</name>
</gene>
<feature type="coiled-coil region" evidence="1">
    <location>
        <begin position="174"/>
        <end position="229"/>
    </location>
</feature>
<reference evidence="3" key="1">
    <citation type="submission" date="2023-10" db="EMBL/GenBank/DDBJ databases">
        <authorList>
            <person name="Chen Y."/>
            <person name="Shah S."/>
            <person name="Dougan E. K."/>
            <person name="Thang M."/>
            <person name="Chan C."/>
        </authorList>
    </citation>
    <scope>NUCLEOTIDE SEQUENCE [LARGE SCALE GENOMIC DNA]</scope>
</reference>
<name>A0ABN9T391_9DINO</name>
<protein>
    <recommendedName>
        <fullName evidence="5">Ubiquitin-like domain-containing protein</fullName>
    </recommendedName>
</protein>
<dbReference type="EMBL" id="CAUYUJ010014289">
    <property type="protein sequence ID" value="CAK0839401.1"/>
    <property type="molecule type" value="Genomic_DNA"/>
</dbReference>
<feature type="compositionally biased region" description="Low complexity" evidence="2">
    <location>
        <begin position="121"/>
        <end position="164"/>
    </location>
</feature>
<keyword evidence="1" id="KW-0175">Coiled coil</keyword>
<feature type="region of interest" description="Disordered" evidence="2">
    <location>
        <begin position="317"/>
        <end position="351"/>
    </location>
</feature>
<feature type="compositionally biased region" description="Low complexity" evidence="2">
    <location>
        <begin position="337"/>
        <end position="351"/>
    </location>
</feature>
<proteinExistence type="predicted"/>
<feature type="region of interest" description="Disordered" evidence="2">
    <location>
        <begin position="74"/>
        <end position="169"/>
    </location>
</feature>